<keyword evidence="6" id="KW-0472">Membrane</keyword>
<evidence type="ECO:0000256" key="4">
    <source>
        <dbReference type="ARBA" id="ARBA00022729"/>
    </source>
</evidence>
<dbReference type="GeneID" id="37030508"/>
<proteinExistence type="inferred from homology"/>
<keyword evidence="5" id="KW-1133">Transmembrane helix</keyword>
<protein>
    <submittedName>
        <fullName evidence="9">Endoplasmic reticulum vesicle protein 25</fullName>
    </submittedName>
</protein>
<dbReference type="InterPro" id="IPR009038">
    <property type="entry name" value="GOLD_dom"/>
</dbReference>
<organism evidence="9 10">
    <name type="scientific">Jaminaea rosea</name>
    <dbReference type="NCBI Taxonomy" id="1569628"/>
    <lineage>
        <taxon>Eukaryota</taxon>
        <taxon>Fungi</taxon>
        <taxon>Dikarya</taxon>
        <taxon>Basidiomycota</taxon>
        <taxon>Ustilaginomycotina</taxon>
        <taxon>Exobasidiomycetes</taxon>
        <taxon>Microstromatales</taxon>
        <taxon>Microstromatales incertae sedis</taxon>
        <taxon>Jaminaea</taxon>
    </lineage>
</organism>
<keyword evidence="3" id="KW-0812">Transmembrane</keyword>
<accession>A0A316UXF2</accession>
<dbReference type="AlphaFoldDB" id="A0A316UXF2"/>
<dbReference type="RefSeq" id="XP_025364504.1">
    <property type="nucleotide sequence ID" value="XM_025508685.1"/>
</dbReference>
<dbReference type="GO" id="GO:0016020">
    <property type="term" value="C:membrane"/>
    <property type="evidence" value="ECO:0007669"/>
    <property type="project" value="UniProtKB-SubCell"/>
</dbReference>
<evidence type="ECO:0000313" key="9">
    <source>
        <dbReference type="EMBL" id="PWN29892.1"/>
    </source>
</evidence>
<reference evidence="9 10" key="1">
    <citation type="journal article" date="2018" name="Mol. Biol. Evol.">
        <title>Broad Genomic Sampling Reveals a Smut Pathogenic Ancestry of the Fungal Clade Ustilaginomycotina.</title>
        <authorList>
            <person name="Kijpornyongpan T."/>
            <person name="Mondo S.J."/>
            <person name="Barry K."/>
            <person name="Sandor L."/>
            <person name="Lee J."/>
            <person name="Lipzen A."/>
            <person name="Pangilinan J."/>
            <person name="LaButti K."/>
            <person name="Hainaut M."/>
            <person name="Henrissat B."/>
            <person name="Grigoriev I.V."/>
            <person name="Spatafora J.W."/>
            <person name="Aime M.C."/>
        </authorList>
    </citation>
    <scope>NUCLEOTIDE SEQUENCE [LARGE SCALE GENOMIC DNA]</scope>
    <source>
        <strain evidence="9 10">MCA 5214</strain>
    </source>
</reference>
<dbReference type="EMBL" id="KZ819662">
    <property type="protein sequence ID" value="PWN29892.1"/>
    <property type="molecule type" value="Genomic_DNA"/>
</dbReference>
<dbReference type="SMART" id="SM01190">
    <property type="entry name" value="EMP24_GP25L"/>
    <property type="match status" value="1"/>
</dbReference>
<comment type="similarity">
    <text evidence="2">Belongs to the EMP24/GP25L family.</text>
</comment>
<dbReference type="PANTHER" id="PTHR22811">
    <property type="entry name" value="TRANSMEMBRANE EMP24 DOMAIN-CONTAINING PROTEIN"/>
    <property type="match status" value="1"/>
</dbReference>
<sequence>MLLSSPTRIATCFAALLLLTAPSLAIKFDIEARNSPTTKCIWNYALSDTLVIVTVNSGPSPSSSVNAEGQQIDVEIVDASHHNNVYLDKKDIRGETRMAINTHSQSDLGVCITNRLKKGHSTSGLGTPGSSIDIDVDIGADAVDYNAIANQESLSGLETEMRKLEAVAQEILDGMDYLKRREEKMRGTNESTNSRVQSFASLTVFALVGLGAWQMWHLRSFFQRKYLID</sequence>
<dbReference type="Pfam" id="PF01105">
    <property type="entry name" value="EMP24_GP25L"/>
    <property type="match status" value="1"/>
</dbReference>
<evidence type="ECO:0000256" key="3">
    <source>
        <dbReference type="ARBA" id="ARBA00022692"/>
    </source>
</evidence>
<gene>
    <name evidence="9" type="ORF">BDZ90DRAFT_265925</name>
</gene>
<evidence type="ECO:0000313" key="10">
    <source>
        <dbReference type="Proteomes" id="UP000245884"/>
    </source>
</evidence>
<feature type="signal peptide" evidence="7">
    <location>
        <begin position="1"/>
        <end position="25"/>
    </location>
</feature>
<evidence type="ECO:0000256" key="7">
    <source>
        <dbReference type="SAM" id="SignalP"/>
    </source>
</evidence>
<feature type="domain" description="GOLD" evidence="8">
    <location>
        <begin position="25"/>
        <end position="223"/>
    </location>
</feature>
<evidence type="ECO:0000259" key="8">
    <source>
        <dbReference type="SMART" id="SM01190"/>
    </source>
</evidence>
<name>A0A316UXF2_9BASI</name>
<dbReference type="InterPro" id="IPR015720">
    <property type="entry name" value="Emp24-like"/>
</dbReference>
<feature type="chain" id="PRO_5016451871" evidence="7">
    <location>
        <begin position="26"/>
        <end position="229"/>
    </location>
</feature>
<evidence type="ECO:0000256" key="6">
    <source>
        <dbReference type="ARBA" id="ARBA00023136"/>
    </source>
</evidence>
<dbReference type="OrthoDB" id="759142at2759"/>
<keyword evidence="4 7" id="KW-0732">Signal</keyword>
<evidence type="ECO:0000256" key="5">
    <source>
        <dbReference type="ARBA" id="ARBA00022989"/>
    </source>
</evidence>
<dbReference type="Proteomes" id="UP000245884">
    <property type="component" value="Unassembled WGS sequence"/>
</dbReference>
<keyword evidence="10" id="KW-1185">Reference proteome</keyword>
<comment type="subcellular location">
    <subcellularLocation>
        <location evidence="1">Membrane</location>
        <topology evidence="1">Single-pass type I membrane protein</topology>
    </subcellularLocation>
</comment>
<dbReference type="STRING" id="1569628.A0A316UXF2"/>
<evidence type="ECO:0000256" key="2">
    <source>
        <dbReference type="ARBA" id="ARBA00007104"/>
    </source>
</evidence>
<evidence type="ECO:0000256" key="1">
    <source>
        <dbReference type="ARBA" id="ARBA00004479"/>
    </source>
</evidence>